<evidence type="ECO:0000256" key="3">
    <source>
        <dbReference type="ARBA" id="ARBA00022989"/>
    </source>
</evidence>
<reference evidence="10" key="1">
    <citation type="submission" date="2018-09" db="EMBL/GenBank/DDBJ databases">
        <authorList>
            <person name="Zhu H."/>
        </authorList>
    </citation>
    <scope>NUCLEOTIDE SEQUENCE [LARGE SCALE GENOMIC DNA]</scope>
    <source>
        <strain evidence="10">K1R23-30</strain>
    </source>
</reference>
<protein>
    <recommendedName>
        <fullName evidence="7">Flagellar protein</fullName>
    </recommendedName>
</protein>
<evidence type="ECO:0000313" key="10">
    <source>
        <dbReference type="Proteomes" id="UP000265955"/>
    </source>
</evidence>
<dbReference type="GO" id="GO:0009425">
    <property type="term" value="C:bacterial-type flagellum basal body"/>
    <property type="evidence" value="ECO:0007669"/>
    <property type="project" value="UniProtKB-SubCell"/>
</dbReference>
<keyword evidence="5 7" id="KW-0975">Bacterial flagellum</keyword>
<evidence type="ECO:0000256" key="4">
    <source>
        <dbReference type="ARBA" id="ARBA00023136"/>
    </source>
</evidence>
<evidence type="ECO:0000256" key="2">
    <source>
        <dbReference type="ARBA" id="ARBA00022692"/>
    </source>
</evidence>
<comment type="similarity">
    <text evidence="6 7">Belongs to the FliO/MopB family.</text>
</comment>
<feature type="transmembrane region" description="Helical" evidence="7">
    <location>
        <begin position="33"/>
        <end position="54"/>
    </location>
</feature>
<gene>
    <name evidence="9" type="primary">fliO</name>
    <name evidence="9" type="ORF">D3871_09180</name>
</gene>
<keyword evidence="9" id="KW-0966">Cell projection</keyword>
<evidence type="ECO:0000256" key="1">
    <source>
        <dbReference type="ARBA" id="ARBA00022475"/>
    </source>
</evidence>
<keyword evidence="8" id="KW-0732">Signal</keyword>
<dbReference type="InterPro" id="IPR022781">
    <property type="entry name" value="Flagellar_biosynth_FliO"/>
</dbReference>
<feature type="signal peptide" evidence="8">
    <location>
        <begin position="1"/>
        <end position="20"/>
    </location>
</feature>
<feature type="chain" id="PRO_5017485883" description="Flagellar protein" evidence="8">
    <location>
        <begin position="21"/>
        <end position="139"/>
    </location>
</feature>
<organism evidence="9 10">
    <name type="scientific">Noviherbaspirillum saxi</name>
    <dbReference type="NCBI Taxonomy" id="2320863"/>
    <lineage>
        <taxon>Bacteria</taxon>
        <taxon>Pseudomonadati</taxon>
        <taxon>Pseudomonadota</taxon>
        <taxon>Betaproteobacteria</taxon>
        <taxon>Burkholderiales</taxon>
        <taxon>Oxalobacteraceae</taxon>
        <taxon>Noviherbaspirillum</taxon>
    </lineage>
</organism>
<comment type="subcellular location">
    <subcellularLocation>
        <location evidence="7">Cell membrane</location>
    </subcellularLocation>
    <subcellularLocation>
        <location evidence="7">Bacterial flagellum basal body</location>
    </subcellularLocation>
</comment>
<evidence type="ECO:0000256" key="5">
    <source>
        <dbReference type="ARBA" id="ARBA00023143"/>
    </source>
</evidence>
<dbReference type="PANTHER" id="PTHR38766">
    <property type="entry name" value="FLAGELLAR PROTEIN FLIO"/>
    <property type="match status" value="1"/>
</dbReference>
<keyword evidence="4 7" id="KW-0472">Membrane</keyword>
<dbReference type="EMBL" id="QYUO01000001">
    <property type="protein sequence ID" value="RJF98662.1"/>
    <property type="molecule type" value="Genomic_DNA"/>
</dbReference>
<dbReference type="GO" id="GO:0044781">
    <property type="term" value="P:bacterial-type flagellum organization"/>
    <property type="evidence" value="ECO:0007669"/>
    <property type="project" value="UniProtKB-UniRule"/>
</dbReference>
<sequence length="139" mass="14348">MMIRSILPAAALLVCTFAQAAESAAPAASAGSLFQVLLGLALVLGLMAAAAWLLKRMGVAGAAGSNVARVVGGVNVGNRERVLVVEVADQWIVVGVAPGRVNALSTMPKQESAPTIEALPQQANFSSWLKQTIDKRNAK</sequence>
<evidence type="ECO:0000313" key="9">
    <source>
        <dbReference type="EMBL" id="RJF98662.1"/>
    </source>
</evidence>
<dbReference type="GO" id="GO:0005886">
    <property type="term" value="C:plasma membrane"/>
    <property type="evidence" value="ECO:0007669"/>
    <property type="project" value="UniProtKB-SubCell"/>
</dbReference>
<dbReference type="NCBIfam" id="TIGR03500">
    <property type="entry name" value="FliO_TIGR"/>
    <property type="match status" value="1"/>
</dbReference>
<keyword evidence="10" id="KW-1185">Reference proteome</keyword>
<dbReference type="RefSeq" id="WP_119768611.1">
    <property type="nucleotide sequence ID" value="NZ_QYUO01000001.1"/>
</dbReference>
<evidence type="ECO:0000256" key="6">
    <source>
        <dbReference type="ARBA" id="ARBA00037937"/>
    </source>
</evidence>
<keyword evidence="9" id="KW-0282">Flagellum</keyword>
<keyword evidence="1 7" id="KW-1003">Cell membrane</keyword>
<proteinExistence type="inferred from homology"/>
<accession>A0A3A3FR18</accession>
<dbReference type="InterPro" id="IPR052205">
    <property type="entry name" value="FliO/MopB"/>
</dbReference>
<dbReference type="Pfam" id="PF04347">
    <property type="entry name" value="FliO"/>
    <property type="match status" value="1"/>
</dbReference>
<keyword evidence="9" id="KW-0969">Cilium</keyword>
<dbReference type="OrthoDB" id="9182371at2"/>
<dbReference type="AlphaFoldDB" id="A0A3A3FR18"/>
<comment type="caution">
    <text evidence="9">The sequence shown here is derived from an EMBL/GenBank/DDBJ whole genome shotgun (WGS) entry which is preliminary data.</text>
</comment>
<name>A0A3A3FR18_9BURK</name>
<keyword evidence="3 7" id="KW-1133">Transmembrane helix</keyword>
<keyword evidence="2 7" id="KW-0812">Transmembrane</keyword>
<evidence type="ECO:0000256" key="8">
    <source>
        <dbReference type="SAM" id="SignalP"/>
    </source>
</evidence>
<evidence type="ECO:0000256" key="7">
    <source>
        <dbReference type="RuleBase" id="RU362064"/>
    </source>
</evidence>
<dbReference type="PANTHER" id="PTHR38766:SF1">
    <property type="entry name" value="FLAGELLAR PROTEIN FLIO"/>
    <property type="match status" value="1"/>
</dbReference>
<dbReference type="Proteomes" id="UP000265955">
    <property type="component" value="Unassembled WGS sequence"/>
</dbReference>